<comment type="caution">
    <text evidence="17">The sequence shown here is derived from an EMBL/GenBank/DDBJ whole genome shotgun (WGS) entry which is preliminary data.</text>
</comment>
<keyword evidence="7" id="KW-1015">Disulfide bond</keyword>
<dbReference type="PROSITE" id="PS00107">
    <property type="entry name" value="PROTEIN_KINASE_ATP"/>
    <property type="match status" value="1"/>
</dbReference>
<feature type="chain" id="PRO_5038735448" description="non-specific serine/threonine protein kinase" evidence="15">
    <location>
        <begin position="25"/>
        <end position="516"/>
    </location>
</feature>
<evidence type="ECO:0000256" key="12">
    <source>
        <dbReference type="PROSITE-ProRule" id="PRU10141"/>
    </source>
</evidence>
<dbReference type="EC" id="2.7.11.1" evidence="2"/>
<keyword evidence="9" id="KW-0325">Glycoprotein</keyword>
<dbReference type="Gene3D" id="2.130.10.30">
    <property type="entry name" value="Regulator of chromosome condensation 1/beta-lactamase-inhibitor protein II"/>
    <property type="match status" value="2"/>
</dbReference>
<keyword evidence="12" id="KW-0547">Nucleotide-binding</keyword>
<feature type="region of interest" description="Disordered" evidence="13">
    <location>
        <begin position="383"/>
        <end position="407"/>
    </location>
</feature>
<proteinExistence type="predicted"/>
<evidence type="ECO:0000313" key="18">
    <source>
        <dbReference type="Proteomes" id="UP001085076"/>
    </source>
</evidence>
<feature type="signal peptide" evidence="15">
    <location>
        <begin position="1"/>
        <end position="24"/>
    </location>
</feature>
<dbReference type="InterPro" id="IPR001245">
    <property type="entry name" value="Ser-Thr/Tyr_kinase_cat_dom"/>
</dbReference>
<comment type="catalytic activity">
    <reaction evidence="10">
        <text>L-threonyl-[protein] + ATP = O-phospho-L-threonyl-[protein] + ADP + H(+)</text>
        <dbReference type="Rhea" id="RHEA:46608"/>
        <dbReference type="Rhea" id="RHEA-COMP:11060"/>
        <dbReference type="Rhea" id="RHEA-COMP:11605"/>
        <dbReference type="ChEBI" id="CHEBI:15378"/>
        <dbReference type="ChEBI" id="CHEBI:30013"/>
        <dbReference type="ChEBI" id="CHEBI:30616"/>
        <dbReference type="ChEBI" id="CHEBI:61977"/>
        <dbReference type="ChEBI" id="CHEBI:456216"/>
        <dbReference type="EC" id="2.7.11.1"/>
    </reaction>
</comment>
<dbReference type="PANTHER" id="PTHR47460:SF1">
    <property type="entry name" value="SERINE_THREONINE-PROTEIN KINASE-LIKE PROTEIN ACR4"/>
    <property type="match status" value="1"/>
</dbReference>
<dbReference type="GO" id="GO:0004674">
    <property type="term" value="F:protein serine/threonine kinase activity"/>
    <property type="evidence" value="ECO:0007669"/>
    <property type="project" value="UniProtKB-KW"/>
</dbReference>
<dbReference type="InterPro" id="IPR017441">
    <property type="entry name" value="Protein_kinase_ATP_BS"/>
</dbReference>
<evidence type="ECO:0000256" key="10">
    <source>
        <dbReference type="ARBA" id="ARBA00047899"/>
    </source>
</evidence>
<evidence type="ECO:0000259" key="16">
    <source>
        <dbReference type="PROSITE" id="PS50011"/>
    </source>
</evidence>
<reference evidence="17" key="2">
    <citation type="journal article" date="2022" name="Hortic Res">
        <title>The genome of Dioscorea zingiberensis sheds light on the biosynthesis, origin and evolution of the medicinally important diosgenin saponins.</title>
        <authorList>
            <person name="Li Y."/>
            <person name="Tan C."/>
            <person name="Li Z."/>
            <person name="Guo J."/>
            <person name="Li S."/>
            <person name="Chen X."/>
            <person name="Wang C."/>
            <person name="Dai X."/>
            <person name="Yang H."/>
            <person name="Song W."/>
            <person name="Hou L."/>
            <person name="Xu J."/>
            <person name="Tong Z."/>
            <person name="Xu A."/>
            <person name="Yuan X."/>
            <person name="Wang W."/>
            <person name="Yang Q."/>
            <person name="Chen L."/>
            <person name="Sun Z."/>
            <person name="Wang K."/>
            <person name="Pan B."/>
            <person name="Chen J."/>
            <person name="Bao Y."/>
            <person name="Liu F."/>
            <person name="Qi X."/>
            <person name="Gang D.R."/>
            <person name="Wen J."/>
            <person name="Li J."/>
        </authorList>
    </citation>
    <scope>NUCLEOTIDE SEQUENCE</scope>
    <source>
        <strain evidence="17">Dzin_1.0</strain>
    </source>
</reference>
<evidence type="ECO:0000256" key="7">
    <source>
        <dbReference type="ARBA" id="ARBA00023157"/>
    </source>
</evidence>
<sequence length="516" mass="54234">MRVPPTAAVSIAAILSLFSAAVYGLGSAGFNPPPSPFPLSPNVSFSSVSGGRGFLCGLRSGGRSLLCWNSPGNSSVKRVYNGDAVAGLSVGDDQIAAEKGNGTGIKFWRGDRTFPPDVNGSFRSLTSGRGFSCAIDEDSIVQCWGSRGDRIQMAYMNISMSSIAAGDSHVCGITTGGGLICKGSNESRQLNAPASSPFEFSNLALGVNHSCAIRQATGAVLCWGGGGGNDTFAPVGNTSMEFIVAGGDRTCGVLSANLSVICWASNRDDLELTVVPLPNVLPGILRPLDRARAVPSMDTNSQSLCSGTGFICKPCNQLPLPSPPPPPPPPPSTLQTPRKKSKWNYVFVIIGAVGGFIGVCSVIYWLFFCVCRREKVHNSVQPTIGARNGGAPNAAAASPYTSPSGSRSSIFIRQASRVMRRQRSGPSSSMKERAELFTLAELAVATKNFSPENKIGAGSFGQVYKGELPDGREVAIKRSDTGTKAKKFQEKESAFQSELAFLSRLNHKHLVGLIGS</sequence>
<keyword evidence="5 14" id="KW-1133">Transmembrane helix</keyword>
<evidence type="ECO:0000256" key="4">
    <source>
        <dbReference type="ARBA" id="ARBA00022729"/>
    </source>
</evidence>
<evidence type="ECO:0000256" key="15">
    <source>
        <dbReference type="SAM" id="SignalP"/>
    </source>
</evidence>
<keyword evidence="4 15" id="KW-0732">Signal</keyword>
<keyword evidence="8" id="KW-0675">Receptor</keyword>
<protein>
    <recommendedName>
        <fullName evidence="2">non-specific serine/threonine protein kinase</fullName>
        <ecNumber evidence="2">2.7.11.1</ecNumber>
    </recommendedName>
</protein>
<dbReference type="PROSITE" id="PS50011">
    <property type="entry name" value="PROTEIN_KINASE_DOM"/>
    <property type="match status" value="1"/>
</dbReference>
<feature type="transmembrane region" description="Helical" evidence="14">
    <location>
        <begin position="343"/>
        <end position="367"/>
    </location>
</feature>
<dbReference type="Pfam" id="PF13540">
    <property type="entry name" value="RCC1_2"/>
    <property type="match status" value="1"/>
</dbReference>
<dbReference type="SUPFAM" id="SSF56112">
    <property type="entry name" value="Protein kinase-like (PK-like)"/>
    <property type="match status" value="1"/>
</dbReference>
<dbReference type="InterPro" id="IPR000719">
    <property type="entry name" value="Prot_kinase_dom"/>
</dbReference>
<evidence type="ECO:0000256" key="8">
    <source>
        <dbReference type="ARBA" id="ARBA00023170"/>
    </source>
</evidence>
<dbReference type="PANTHER" id="PTHR47460">
    <property type="entry name" value="SERINE/THREONINE-PROTEIN KINASE-LIKE PROTEIN ACR4"/>
    <property type="match status" value="1"/>
</dbReference>
<evidence type="ECO:0000256" key="11">
    <source>
        <dbReference type="ARBA" id="ARBA00048679"/>
    </source>
</evidence>
<evidence type="ECO:0000313" key="17">
    <source>
        <dbReference type="EMBL" id="KAJ0978257.1"/>
    </source>
</evidence>
<evidence type="ECO:0000256" key="3">
    <source>
        <dbReference type="ARBA" id="ARBA00022692"/>
    </source>
</evidence>
<keyword evidence="3 14" id="KW-0812">Transmembrane</keyword>
<evidence type="ECO:0000256" key="5">
    <source>
        <dbReference type="ARBA" id="ARBA00022989"/>
    </source>
</evidence>
<keyword evidence="12" id="KW-0067">ATP-binding</keyword>
<reference evidence="17" key="1">
    <citation type="submission" date="2021-03" db="EMBL/GenBank/DDBJ databases">
        <authorList>
            <person name="Li Z."/>
            <person name="Yang C."/>
        </authorList>
    </citation>
    <scope>NUCLEOTIDE SEQUENCE</scope>
    <source>
        <strain evidence="17">Dzin_1.0</strain>
        <tissue evidence="17">Leaf</tissue>
    </source>
</reference>
<dbReference type="Gene3D" id="3.30.200.20">
    <property type="entry name" value="Phosphorylase Kinase, domain 1"/>
    <property type="match status" value="1"/>
</dbReference>
<evidence type="ECO:0000256" key="14">
    <source>
        <dbReference type="SAM" id="Phobius"/>
    </source>
</evidence>
<dbReference type="InterPro" id="IPR011009">
    <property type="entry name" value="Kinase-like_dom_sf"/>
</dbReference>
<name>A0A9D5HJC9_9LILI</name>
<feature type="binding site" evidence="12">
    <location>
        <position position="477"/>
    </location>
    <ligand>
        <name>ATP</name>
        <dbReference type="ChEBI" id="CHEBI:30616"/>
    </ligand>
</feature>
<comment type="subcellular location">
    <subcellularLocation>
        <location evidence="1">Membrane</location>
        <topology evidence="1">Single-pass type I membrane protein</topology>
    </subcellularLocation>
</comment>
<dbReference type="Pfam" id="PF07714">
    <property type="entry name" value="PK_Tyr_Ser-Thr"/>
    <property type="match status" value="1"/>
</dbReference>
<organism evidence="17 18">
    <name type="scientific">Dioscorea zingiberensis</name>
    <dbReference type="NCBI Taxonomy" id="325984"/>
    <lineage>
        <taxon>Eukaryota</taxon>
        <taxon>Viridiplantae</taxon>
        <taxon>Streptophyta</taxon>
        <taxon>Embryophyta</taxon>
        <taxon>Tracheophyta</taxon>
        <taxon>Spermatophyta</taxon>
        <taxon>Magnoliopsida</taxon>
        <taxon>Liliopsida</taxon>
        <taxon>Dioscoreales</taxon>
        <taxon>Dioscoreaceae</taxon>
        <taxon>Dioscorea</taxon>
    </lineage>
</organism>
<dbReference type="EMBL" id="JAGGNH010000003">
    <property type="protein sequence ID" value="KAJ0978257.1"/>
    <property type="molecule type" value="Genomic_DNA"/>
</dbReference>
<evidence type="ECO:0000256" key="9">
    <source>
        <dbReference type="ARBA" id="ARBA00023180"/>
    </source>
</evidence>
<evidence type="ECO:0000256" key="1">
    <source>
        <dbReference type="ARBA" id="ARBA00004479"/>
    </source>
</evidence>
<evidence type="ECO:0000256" key="13">
    <source>
        <dbReference type="SAM" id="MobiDB-lite"/>
    </source>
</evidence>
<feature type="domain" description="Protein kinase" evidence="16">
    <location>
        <begin position="449"/>
        <end position="516"/>
    </location>
</feature>
<dbReference type="InterPro" id="IPR009091">
    <property type="entry name" value="RCC1/BLIP-II"/>
</dbReference>
<evidence type="ECO:0000256" key="2">
    <source>
        <dbReference type="ARBA" id="ARBA00012513"/>
    </source>
</evidence>
<dbReference type="SUPFAM" id="SSF50985">
    <property type="entry name" value="RCC1/BLIP-II"/>
    <property type="match status" value="1"/>
</dbReference>
<dbReference type="Proteomes" id="UP001085076">
    <property type="component" value="Miscellaneous, Linkage group lg03"/>
</dbReference>
<gene>
    <name evidence="17" type="ORF">J5N97_013731</name>
</gene>
<dbReference type="OrthoDB" id="61110at2759"/>
<evidence type="ECO:0000256" key="6">
    <source>
        <dbReference type="ARBA" id="ARBA00023136"/>
    </source>
</evidence>
<comment type="catalytic activity">
    <reaction evidence="11">
        <text>L-seryl-[protein] + ATP = O-phospho-L-seryl-[protein] + ADP + H(+)</text>
        <dbReference type="Rhea" id="RHEA:17989"/>
        <dbReference type="Rhea" id="RHEA-COMP:9863"/>
        <dbReference type="Rhea" id="RHEA-COMP:11604"/>
        <dbReference type="ChEBI" id="CHEBI:15378"/>
        <dbReference type="ChEBI" id="CHEBI:29999"/>
        <dbReference type="ChEBI" id="CHEBI:30616"/>
        <dbReference type="ChEBI" id="CHEBI:83421"/>
        <dbReference type="ChEBI" id="CHEBI:456216"/>
        <dbReference type="EC" id="2.7.11.1"/>
    </reaction>
</comment>
<accession>A0A9D5HJC9</accession>
<dbReference type="AlphaFoldDB" id="A0A9D5HJC9"/>
<dbReference type="GO" id="GO:0016020">
    <property type="term" value="C:membrane"/>
    <property type="evidence" value="ECO:0007669"/>
    <property type="project" value="UniProtKB-SubCell"/>
</dbReference>
<feature type="compositionally biased region" description="Low complexity" evidence="13">
    <location>
        <begin position="385"/>
        <end position="407"/>
    </location>
</feature>
<keyword evidence="6 14" id="KW-0472">Membrane</keyword>
<dbReference type="GO" id="GO:0005524">
    <property type="term" value="F:ATP binding"/>
    <property type="evidence" value="ECO:0007669"/>
    <property type="project" value="UniProtKB-UniRule"/>
</dbReference>
<keyword evidence="18" id="KW-1185">Reference proteome</keyword>